<evidence type="ECO:0000259" key="8">
    <source>
        <dbReference type="Pfam" id="PF06808"/>
    </source>
</evidence>
<feature type="domain" description="TRAP C4-dicarboxylate transport system permease DctM subunit" evidence="8">
    <location>
        <begin position="13"/>
        <end position="423"/>
    </location>
</feature>
<dbReference type="InterPro" id="IPR004681">
    <property type="entry name" value="TRAP_DctM"/>
</dbReference>
<evidence type="ECO:0000256" key="3">
    <source>
        <dbReference type="ARBA" id="ARBA00022519"/>
    </source>
</evidence>
<keyword evidence="10" id="KW-1185">Reference proteome</keyword>
<dbReference type="RefSeq" id="WP_019951231.1">
    <property type="nucleotide sequence ID" value="NZ_JBHLVX010000060.1"/>
</dbReference>
<evidence type="ECO:0000256" key="1">
    <source>
        <dbReference type="ARBA" id="ARBA00004429"/>
    </source>
</evidence>
<dbReference type="PANTHER" id="PTHR33362">
    <property type="entry name" value="SIALIC ACID TRAP TRANSPORTER PERMEASE PROTEIN SIAT-RELATED"/>
    <property type="match status" value="1"/>
</dbReference>
<name>A0ABV6G7F7_9GAMM</name>
<organism evidence="9 10">
    <name type="scientific">Kushneria aurantia</name>
    <dbReference type="NCBI Taxonomy" id="504092"/>
    <lineage>
        <taxon>Bacteria</taxon>
        <taxon>Pseudomonadati</taxon>
        <taxon>Pseudomonadota</taxon>
        <taxon>Gammaproteobacteria</taxon>
        <taxon>Oceanospirillales</taxon>
        <taxon>Halomonadaceae</taxon>
        <taxon>Kushneria</taxon>
    </lineage>
</organism>
<comment type="function">
    <text evidence="7">Part of the tripartite ATP-independent periplasmic (TRAP) transport system.</text>
</comment>
<dbReference type="NCBIfam" id="TIGR00786">
    <property type="entry name" value="dctM"/>
    <property type="match status" value="1"/>
</dbReference>
<dbReference type="EMBL" id="JBHLVX010000060">
    <property type="protein sequence ID" value="MFC0269595.1"/>
    <property type="molecule type" value="Genomic_DNA"/>
</dbReference>
<feature type="transmembrane region" description="Helical" evidence="7">
    <location>
        <begin position="284"/>
        <end position="309"/>
    </location>
</feature>
<dbReference type="Proteomes" id="UP001589814">
    <property type="component" value="Unassembled WGS sequence"/>
</dbReference>
<dbReference type="Pfam" id="PF06808">
    <property type="entry name" value="DctM"/>
    <property type="match status" value="1"/>
</dbReference>
<feature type="transmembrane region" description="Helical" evidence="7">
    <location>
        <begin position="100"/>
        <end position="121"/>
    </location>
</feature>
<evidence type="ECO:0000256" key="2">
    <source>
        <dbReference type="ARBA" id="ARBA00022475"/>
    </source>
</evidence>
<feature type="transmembrane region" description="Helical" evidence="7">
    <location>
        <begin position="222"/>
        <end position="243"/>
    </location>
</feature>
<protein>
    <recommendedName>
        <fullName evidence="7">TRAP transporter large permease protein</fullName>
    </recommendedName>
</protein>
<keyword evidence="4 7" id="KW-0812">Transmembrane</keyword>
<sequence>MDHTLVALLVMFGALIGLLGAGIWVAVALVGIGSTALALFTPVPVSSLVASTLWEASWQWPLTALPLFIWMGEILFRTRLSRDMFNGLAPWVSWLPGRLLHVNVLGCGIMAAVAGSSAVTATTIGRMSLPELQARGYDERLMIGTLAGSGTLGLIIPPSVVLIVYGILAQQSIARLFVAGILPGLLLMGLFMGYVAIWSLLNRHRMPAREPSLSLVEKLRRSARLIPMIVLIIAVIGSIYSGIATPTESATFGILGALLIAMATGTLSWQSFRDSLMSATRISCMIAFIIVTASVLSSAVAFIGIPQYLAGIVDQMQLSPGWLLLILTLIFIVLGCFLEGVSILVLSSAMILPMLSSAGIDLLWFGIYAVIIIEMAQITPPVGFNLFVLQSITGRSIWQVTCSTIPFFLLLCLAAFIITLIPGLVTWLPSLGRAGS</sequence>
<feature type="transmembrane region" description="Helical" evidence="7">
    <location>
        <begin position="321"/>
        <end position="346"/>
    </location>
</feature>
<keyword evidence="6 7" id="KW-0472">Membrane</keyword>
<keyword evidence="5 7" id="KW-1133">Transmembrane helix</keyword>
<proteinExistence type="inferred from homology"/>
<dbReference type="InterPro" id="IPR010656">
    <property type="entry name" value="DctM"/>
</dbReference>
<feature type="transmembrane region" description="Helical" evidence="7">
    <location>
        <begin position="249"/>
        <end position="272"/>
    </location>
</feature>
<gene>
    <name evidence="9" type="ORF">ACFFHW_16630</name>
</gene>
<feature type="transmembrane region" description="Helical" evidence="7">
    <location>
        <begin position="60"/>
        <end position="80"/>
    </location>
</feature>
<evidence type="ECO:0000256" key="7">
    <source>
        <dbReference type="RuleBase" id="RU369079"/>
    </source>
</evidence>
<dbReference type="PIRSF" id="PIRSF006066">
    <property type="entry name" value="HI0050"/>
    <property type="match status" value="1"/>
</dbReference>
<keyword evidence="2" id="KW-1003">Cell membrane</keyword>
<evidence type="ECO:0000256" key="6">
    <source>
        <dbReference type="ARBA" id="ARBA00023136"/>
    </source>
</evidence>
<feature type="transmembrane region" description="Helical" evidence="7">
    <location>
        <begin position="6"/>
        <end position="39"/>
    </location>
</feature>
<comment type="subunit">
    <text evidence="7">The complex comprises the extracytoplasmic solute receptor protein and the two transmembrane proteins.</text>
</comment>
<feature type="transmembrane region" description="Helical" evidence="7">
    <location>
        <begin position="405"/>
        <end position="428"/>
    </location>
</feature>
<keyword evidence="7" id="KW-0813">Transport</keyword>
<feature type="transmembrane region" description="Helical" evidence="7">
    <location>
        <begin position="141"/>
        <end position="167"/>
    </location>
</feature>
<evidence type="ECO:0000313" key="9">
    <source>
        <dbReference type="EMBL" id="MFC0269595.1"/>
    </source>
</evidence>
<evidence type="ECO:0000313" key="10">
    <source>
        <dbReference type="Proteomes" id="UP001589814"/>
    </source>
</evidence>
<comment type="similarity">
    <text evidence="7">Belongs to the TRAP transporter large permease family.</text>
</comment>
<keyword evidence="3 7" id="KW-0997">Cell inner membrane</keyword>
<evidence type="ECO:0000256" key="5">
    <source>
        <dbReference type="ARBA" id="ARBA00022989"/>
    </source>
</evidence>
<comment type="caution">
    <text evidence="9">The sequence shown here is derived from an EMBL/GenBank/DDBJ whole genome shotgun (WGS) entry which is preliminary data.</text>
</comment>
<dbReference type="PANTHER" id="PTHR33362:SF5">
    <property type="entry name" value="C4-DICARBOXYLATE TRAP TRANSPORTER LARGE PERMEASE PROTEIN DCTM"/>
    <property type="match status" value="1"/>
</dbReference>
<feature type="transmembrane region" description="Helical" evidence="7">
    <location>
        <begin position="173"/>
        <end position="201"/>
    </location>
</feature>
<feature type="transmembrane region" description="Helical" evidence="7">
    <location>
        <begin position="358"/>
        <end position="378"/>
    </location>
</feature>
<comment type="subcellular location">
    <subcellularLocation>
        <location evidence="1 7">Cell inner membrane</location>
        <topology evidence="1 7">Multi-pass membrane protein</topology>
    </subcellularLocation>
</comment>
<accession>A0ABV6G7F7</accession>
<reference evidence="9 10" key="1">
    <citation type="submission" date="2024-09" db="EMBL/GenBank/DDBJ databases">
        <authorList>
            <person name="Sun Q."/>
            <person name="Mori K."/>
        </authorList>
    </citation>
    <scope>NUCLEOTIDE SEQUENCE [LARGE SCALE GENOMIC DNA]</scope>
    <source>
        <strain evidence="9 10">CCM 7415</strain>
    </source>
</reference>
<evidence type="ECO:0000256" key="4">
    <source>
        <dbReference type="ARBA" id="ARBA00022692"/>
    </source>
</evidence>